<dbReference type="EMBL" id="NMQE01000441">
    <property type="protein sequence ID" value="PMB21277.1"/>
    <property type="molecule type" value="Genomic_DNA"/>
</dbReference>
<protein>
    <submittedName>
        <fullName evidence="1">Uncharacterized protein</fullName>
    </submittedName>
</protein>
<accession>A0A2N6LDN4</accession>
<comment type="caution">
    <text evidence="1">The sequence shown here is derived from an EMBL/GenBank/DDBJ whole genome shotgun (WGS) entry which is preliminary data.</text>
</comment>
<sequence>IRDSESEFVGNPFCPLPFFGEDLITISLCCLPCLSVRQVYQTYGETVLGVAAFLGGWRPGNDI</sequence>
<name>A0A2N6LDN4_9CYAN</name>
<dbReference type="Proteomes" id="UP000235081">
    <property type="component" value="Unassembled WGS sequence"/>
</dbReference>
<organism evidence="1 2">
    <name type="scientific">Fischerella thermalis CCMEE 5318</name>
    <dbReference type="NCBI Taxonomy" id="2019666"/>
    <lineage>
        <taxon>Bacteria</taxon>
        <taxon>Bacillati</taxon>
        <taxon>Cyanobacteriota</taxon>
        <taxon>Cyanophyceae</taxon>
        <taxon>Nostocales</taxon>
        <taxon>Hapalosiphonaceae</taxon>
        <taxon>Fischerella</taxon>
    </lineage>
</organism>
<gene>
    <name evidence="1" type="ORF">CEN46_14815</name>
</gene>
<evidence type="ECO:0000313" key="2">
    <source>
        <dbReference type="Proteomes" id="UP000235081"/>
    </source>
</evidence>
<reference evidence="1 2" key="1">
    <citation type="submission" date="2017-07" db="EMBL/GenBank/DDBJ databases">
        <title>Genomes of Fischerella (Mastigocladus) sp. strains.</title>
        <authorList>
            <person name="Miller S.R."/>
        </authorList>
    </citation>
    <scope>NUCLEOTIDE SEQUENCE [LARGE SCALE GENOMIC DNA]</scope>
    <source>
        <strain evidence="1 2">CCMEE 5318</strain>
    </source>
</reference>
<proteinExistence type="predicted"/>
<dbReference type="AlphaFoldDB" id="A0A2N6LDN4"/>
<evidence type="ECO:0000313" key="1">
    <source>
        <dbReference type="EMBL" id="PMB21277.1"/>
    </source>
</evidence>
<feature type="non-terminal residue" evidence="1">
    <location>
        <position position="1"/>
    </location>
</feature>